<evidence type="ECO:0000313" key="3">
    <source>
        <dbReference type="EMBL" id="QTR03027.1"/>
    </source>
</evidence>
<dbReference type="InterPro" id="IPR003439">
    <property type="entry name" value="ABC_transporter-like_ATP-bd"/>
</dbReference>
<dbReference type="AlphaFoldDB" id="A0A8T8HX81"/>
<organism evidence="3 4">
    <name type="scientific">Saccharothrix algeriensis</name>
    <dbReference type="NCBI Taxonomy" id="173560"/>
    <lineage>
        <taxon>Bacteria</taxon>
        <taxon>Bacillati</taxon>
        <taxon>Actinomycetota</taxon>
        <taxon>Actinomycetes</taxon>
        <taxon>Pseudonocardiales</taxon>
        <taxon>Pseudonocardiaceae</taxon>
        <taxon>Saccharothrix</taxon>
    </lineage>
</organism>
<dbReference type="InterPro" id="IPR027417">
    <property type="entry name" value="P-loop_NTPase"/>
</dbReference>
<dbReference type="InterPro" id="IPR039421">
    <property type="entry name" value="Type_1_exporter"/>
</dbReference>
<dbReference type="PANTHER" id="PTHR43394">
    <property type="entry name" value="ATP-DEPENDENT PERMEASE MDL1, MITOCHONDRIAL"/>
    <property type="match status" value="1"/>
</dbReference>
<accession>A0A8T8HX81</accession>
<feature type="compositionally biased region" description="Low complexity" evidence="1">
    <location>
        <begin position="143"/>
        <end position="175"/>
    </location>
</feature>
<dbReference type="Gene3D" id="3.40.50.300">
    <property type="entry name" value="P-loop containing nucleotide triphosphate hydrolases"/>
    <property type="match status" value="1"/>
</dbReference>
<dbReference type="GO" id="GO:0016887">
    <property type="term" value="F:ATP hydrolysis activity"/>
    <property type="evidence" value="ECO:0007669"/>
    <property type="project" value="InterPro"/>
</dbReference>
<reference evidence="3" key="1">
    <citation type="submission" date="2021-04" db="EMBL/GenBank/DDBJ databases">
        <title>Saccharothrix algeriensis WGS.</title>
        <authorList>
            <person name="Stuskova K."/>
            <person name="Hakalova E."/>
            <person name="Tebbal A.B."/>
            <person name="Eichmeier A."/>
        </authorList>
    </citation>
    <scope>NUCLEOTIDE SEQUENCE</scope>
    <source>
        <strain evidence="3">NRRL B-24137</strain>
    </source>
</reference>
<sequence>MRRLPLGADTPLGDLRLSGGELQRLGLARALWREARLVVLDDATSSVDVVTEERITAALGAAMRTGTRLVVAHRVATARAADLVVWLAGGRVRAVAPHADLAADPDYRAVFTAPDLAAPDLAAPDPATPDPATPVPAAPEPAVPESAAPESAAAEPAAAESAAAESAAAEPARSV</sequence>
<feature type="compositionally biased region" description="Pro residues" evidence="1">
    <location>
        <begin position="126"/>
        <end position="142"/>
    </location>
</feature>
<dbReference type="Proteomes" id="UP000671828">
    <property type="component" value="Chromosome"/>
</dbReference>
<dbReference type="EMBL" id="CP072788">
    <property type="protein sequence ID" value="QTR03027.1"/>
    <property type="molecule type" value="Genomic_DNA"/>
</dbReference>
<protein>
    <submittedName>
        <fullName evidence="3">ATP-binding cassette domain-containing protein</fullName>
    </submittedName>
</protein>
<evidence type="ECO:0000256" key="1">
    <source>
        <dbReference type="SAM" id="MobiDB-lite"/>
    </source>
</evidence>
<proteinExistence type="predicted"/>
<keyword evidence="3" id="KW-0067">ATP-binding</keyword>
<evidence type="ECO:0000259" key="2">
    <source>
        <dbReference type="Pfam" id="PF00005"/>
    </source>
</evidence>
<dbReference type="SUPFAM" id="SSF52540">
    <property type="entry name" value="P-loop containing nucleoside triphosphate hydrolases"/>
    <property type="match status" value="1"/>
</dbReference>
<feature type="domain" description="ABC transporter" evidence="2">
    <location>
        <begin position="15"/>
        <end position="45"/>
    </location>
</feature>
<feature type="region of interest" description="Disordered" evidence="1">
    <location>
        <begin position="118"/>
        <end position="175"/>
    </location>
</feature>
<dbReference type="GO" id="GO:0005524">
    <property type="term" value="F:ATP binding"/>
    <property type="evidence" value="ECO:0007669"/>
    <property type="project" value="UniProtKB-KW"/>
</dbReference>
<dbReference type="Pfam" id="PF00005">
    <property type="entry name" value="ABC_tran"/>
    <property type="match status" value="1"/>
</dbReference>
<dbReference type="GO" id="GO:0015421">
    <property type="term" value="F:ABC-type oligopeptide transporter activity"/>
    <property type="evidence" value="ECO:0007669"/>
    <property type="project" value="TreeGrafter"/>
</dbReference>
<dbReference type="PANTHER" id="PTHR43394:SF1">
    <property type="entry name" value="ATP-BINDING CASSETTE SUB-FAMILY B MEMBER 10, MITOCHONDRIAL"/>
    <property type="match status" value="1"/>
</dbReference>
<name>A0A8T8HX81_9PSEU</name>
<keyword evidence="3" id="KW-0547">Nucleotide-binding</keyword>
<evidence type="ECO:0000313" key="4">
    <source>
        <dbReference type="Proteomes" id="UP000671828"/>
    </source>
</evidence>
<gene>
    <name evidence="3" type="ORF">J7S33_29255</name>
</gene>